<dbReference type="PANTHER" id="PTHR42709">
    <property type="entry name" value="ALKALINE PHOSPHATASE LIKE PROTEIN"/>
    <property type="match status" value="1"/>
</dbReference>
<keyword evidence="4" id="KW-1185">Reference proteome</keyword>
<dbReference type="PANTHER" id="PTHR42709:SF2">
    <property type="entry name" value="INNER MEMBRANE PROTEIN YOHD"/>
    <property type="match status" value="1"/>
</dbReference>
<keyword evidence="1" id="KW-0812">Transmembrane</keyword>
<keyword evidence="1" id="KW-1133">Transmembrane helix</keyword>
<feature type="domain" description="VTT" evidence="2">
    <location>
        <begin position="22"/>
        <end position="140"/>
    </location>
</feature>
<organism evidence="3 4">
    <name type="scientific">Sphingomonas rosea</name>
    <dbReference type="NCBI Taxonomy" id="335605"/>
    <lineage>
        <taxon>Bacteria</taxon>
        <taxon>Pseudomonadati</taxon>
        <taxon>Pseudomonadota</taxon>
        <taxon>Alphaproteobacteria</taxon>
        <taxon>Sphingomonadales</taxon>
        <taxon>Sphingomonadaceae</taxon>
        <taxon>Sphingomonas</taxon>
    </lineage>
</organism>
<evidence type="ECO:0000313" key="3">
    <source>
        <dbReference type="EMBL" id="GAA4028513.1"/>
    </source>
</evidence>
<name>A0ABP7TMJ7_9SPHN</name>
<accession>A0ABP7TMJ7</accession>
<gene>
    <name evidence="3" type="ORF">GCM10022281_04320</name>
</gene>
<feature type="transmembrane region" description="Helical" evidence="1">
    <location>
        <begin position="121"/>
        <end position="143"/>
    </location>
</feature>
<dbReference type="Pfam" id="PF09335">
    <property type="entry name" value="VTT_dom"/>
    <property type="match status" value="1"/>
</dbReference>
<sequence length="190" mass="20750">MSQWVEHYGLLGVFLAAFIEGEIGVVLGGAMAHLGKLSGVHVILVAWVAAVVSAQLFFTVGRSQRDSAWVHKLTDKRAFALAIRWIDRHPRLFCLGYRFVYGMRVVGPVAISQSHLSGRTFFLFNLGTALVWASFGAGLGWLFGPELAHVVRSWLTLPHFIVASLVALGLFVGVIGWRGRRSARAADPAP</sequence>
<dbReference type="Proteomes" id="UP001424459">
    <property type="component" value="Unassembled WGS sequence"/>
</dbReference>
<feature type="transmembrane region" description="Helical" evidence="1">
    <location>
        <begin position="7"/>
        <end position="32"/>
    </location>
</feature>
<evidence type="ECO:0000313" key="4">
    <source>
        <dbReference type="Proteomes" id="UP001424459"/>
    </source>
</evidence>
<evidence type="ECO:0000259" key="2">
    <source>
        <dbReference type="Pfam" id="PF09335"/>
    </source>
</evidence>
<reference evidence="4" key="1">
    <citation type="journal article" date="2019" name="Int. J. Syst. Evol. Microbiol.">
        <title>The Global Catalogue of Microorganisms (GCM) 10K type strain sequencing project: providing services to taxonomists for standard genome sequencing and annotation.</title>
        <authorList>
            <consortium name="The Broad Institute Genomics Platform"/>
            <consortium name="The Broad Institute Genome Sequencing Center for Infectious Disease"/>
            <person name="Wu L."/>
            <person name="Ma J."/>
        </authorList>
    </citation>
    <scope>NUCLEOTIDE SEQUENCE [LARGE SCALE GENOMIC DNA]</scope>
    <source>
        <strain evidence="4">JCM 17564</strain>
    </source>
</reference>
<keyword evidence="1" id="KW-0472">Membrane</keyword>
<proteinExistence type="predicted"/>
<evidence type="ECO:0000256" key="1">
    <source>
        <dbReference type="SAM" id="Phobius"/>
    </source>
</evidence>
<feature type="transmembrane region" description="Helical" evidence="1">
    <location>
        <begin position="155"/>
        <end position="177"/>
    </location>
</feature>
<dbReference type="InterPro" id="IPR032816">
    <property type="entry name" value="VTT_dom"/>
</dbReference>
<feature type="transmembrane region" description="Helical" evidence="1">
    <location>
        <begin position="38"/>
        <end position="58"/>
    </location>
</feature>
<comment type="caution">
    <text evidence="3">The sequence shown here is derived from an EMBL/GenBank/DDBJ whole genome shotgun (WGS) entry which is preliminary data.</text>
</comment>
<dbReference type="InterPro" id="IPR051311">
    <property type="entry name" value="DedA_domain"/>
</dbReference>
<protein>
    <submittedName>
        <fullName evidence="3">DedA family protein</fullName>
    </submittedName>
</protein>
<dbReference type="EMBL" id="BAABBR010000001">
    <property type="protein sequence ID" value="GAA4028513.1"/>
    <property type="molecule type" value="Genomic_DNA"/>
</dbReference>